<sequence length="740" mass="80692">MKVIHLISGGDTGGAKTHVHSLLRNLSRGMDITLVCFRDGPFAREAAELGIDTRICDGGFFSALRQVKKLIADEGFELVHTHGSRANLAGALLRGGCGRPVVSTVHSDYRLDYMGRPLAAVTYGVLNVLALRRIKYHVGVSDAMRRLLVSRGFPRETTFAIYNGLDFTREPKRHDRAAFCEKIGAKVGPGDIVVGAAARLDPVKDLATLVRGFAGARREHPNMKLIIAGEGPERENLTKLAAELGAGEAVTLAGWLDDMEEFYSALDINTLSSISETFPYALTEGAAYRLPTVASAVGGIPKLIEDGVTGYLFKPGDHKTLARRLSELAGDAQLRKRLGDAVRERAARRFSVEATCREQREVYEEILYREKHGRAGVVICGAYGMGNSGDEAILDAIVAELRSVDRLMPITVMSRDPKGAAERVDARSVHTFNVPGFLRAMRRSVLYINGGGSLIQDVTSRRSLWYYLFTLREAKRLGCRVMMYGCGIGPVTRPGGVKRTRETLNACVDAITLREPDSIEELARFGVTGPEIILASDPALTLPAAPKEDIDAALRQAGAEPDGKYLCFALRHWHGFEEKTGVFADAARYAYEKYGLTPVYLPINYKSDVEAASLVTEKLGDTPHVLLPGPLSSALAIGLMSRMQAVVSMRLHGLIFAAGQGVPLVGVSYDPKVTAFLRCVDAGCVPLEELDEETLRRLIDEAYEKRSDAEALETGVKQLRAIEHRSRETAAKLLGKEVEV</sequence>
<evidence type="ECO:0000259" key="2">
    <source>
        <dbReference type="Pfam" id="PF04230"/>
    </source>
</evidence>
<dbReference type="InterPro" id="IPR001296">
    <property type="entry name" value="Glyco_trans_1"/>
</dbReference>
<dbReference type="CDD" id="cd03801">
    <property type="entry name" value="GT4_PimA-like"/>
    <property type="match status" value="1"/>
</dbReference>
<keyword evidence="4" id="KW-0808">Transferase</keyword>
<dbReference type="InterPro" id="IPR028098">
    <property type="entry name" value="Glyco_trans_4-like_N"/>
</dbReference>
<dbReference type="Gene3D" id="3.40.50.2000">
    <property type="entry name" value="Glycogen Phosphorylase B"/>
    <property type="match status" value="2"/>
</dbReference>
<dbReference type="AlphaFoldDB" id="A0A9D1G4J9"/>
<evidence type="ECO:0000313" key="5">
    <source>
        <dbReference type="Proteomes" id="UP000886876"/>
    </source>
</evidence>
<feature type="domain" description="Polysaccharide pyruvyl transferase" evidence="2">
    <location>
        <begin position="387"/>
        <end position="671"/>
    </location>
</feature>
<evidence type="ECO:0000313" key="4">
    <source>
        <dbReference type="EMBL" id="HIS97200.1"/>
    </source>
</evidence>
<dbReference type="Pfam" id="PF13439">
    <property type="entry name" value="Glyco_transf_4"/>
    <property type="match status" value="1"/>
</dbReference>
<evidence type="ECO:0000259" key="3">
    <source>
        <dbReference type="Pfam" id="PF13439"/>
    </source>
</evidence>
<evidence type="ECO:0000259" key="1">
    <source>
        <dbReference type="Pfam" id="PF00534"/>
    </source>
</evidence>
<feature type="domain" description="Glycosyl transferase family 1" evidence="1">
    <location>
        <begin position="190"/>
        <end position="344"/>
    </location>
</feature>
<dbReference type="Proteomes" id="UP000886876">
    <property type="component" value="Unassembled WGS sequence"/>
</dbReference>
<comment type="caution">
    <text evidence="4">The sequence shown here is derived from an EMBL/GenBank/DDBJ whole genome shotgun (WGS) entry which is preliminary data.</text>
</comment>
<dbReference type="Pfam" id="PF00534">
    <property type="entry name" value="Glycos_transf_1"/>
    <property type="match status" value="1"/>
</dbReference>
<reference evidence="4" key="1">
    <citation type="submission" date="2020-10" db="EMBL/GenBank/DDBJ databases">
        <authorList>
            <person name="Gilroy R."/>
        </authorList>
    </citation>
    <scope>NUCLEOTIDE SEQUENCE</scope>
    <source>
        <strain evidence="4">ChiHecec3B27-6122</strain>
    </source>
</reference>
<accession>A0A9D1G4J9</accession>
<dbReference type="SUPFAM" id="SSF53756">
    <property type="entry name" value="UDP-Glycosyltransferase/glycogen phosphorylase"/>
    <property type="match status" value="2"/>
</dbReference>
<name>A0A9D1G4J9_9FIRM</name>
<dbReference type="Pfam" id="PF04230">
    <property type="entry name" value="PS_pyruv_trans"/>
    <property type="match status" value="1"/>
</dbReference>
<dbReference type="InterPro" id="IPR007345">
    <property type="entry name" value="Polysacch_pyruvyl_Trfase"/>
</dbReference>
<dbReference type="NCBIfam" id="TIGR03609">
    <property type="entry name" value="S_layer_CsaB"/>
    <property type="match status" value="1"/>
</dbReference>
<feature type="domain" description="Glycosyltransferase subfamily 4-like N-terminal" evidence="3">
    <location>
        <begin position="13"/>
        <end position="168"/>
    </location>
</feature>
<dbReference type="PANTHER" id="PTHR36836:SF1">
    <property type="entry name" value="COLANIC ACID BIOSYNTHESIS PROTEIN WCAK"/>
    <property type="match status" value="1"/>
</dbReference>
<proteinExistence type="predicted"/>
<dbReference type="PANTHER" id="PTHR36836">
    <property type="entry name" value="COLANIC ACID BIOSYNTHESIS PROTEIN WCAK"/>
    <property type="match status" value="1"/>
</dbReference>
<gene>
    <name evidence="4" type="primary">csaB</name>
    <name evidence="4" type="ORF">IAD42_04415</name>
</gene>
<reference evidence="4" key="2">
    <citation type="journal article" date="2021" name="PeerJ">
        <title>Extensive microbial diversity within the chicken gut microbiome revealed by metagenomics and culture.</title>
        <authorList>
            <person name="Gilroy R."/>
            <person name="Ravi A."/>
            <person name="Getino M."/>
            <person name="Pursley I."/>
            <person name="Horton D.L."/>
            <person name="Alikhan N.F."/>
            <person name="Baker D."/>
            <person name="Gharbi K."/>
            <person name="Hall N."/>
            <person name="Watson M."/>
            <person name="Adriaenssens E.M."/>
            <person name="Foster-Nyarko E."/>
            <person name="Jarju S."/>
            <person name="Secka A."/>
            <person name="Antonio M."/>
            <person name="Oren A."/>
            <person name="Chaudhuri R.R."/>
            <person name="La Ragione R."/>
            <person name="Hildebrand F."/>
            <person name="Pallen M.J."/>
        </authorList>
    </citation>
    <scope>NUCLEOTIDE SEQUENCE</scope>
    <source>
        <strain evidence="4">ChiHecec3B27-6122</strain>
    </source>
</reference>
<dbReference type="InterPro" id="IPR019896">
    <property type="entry name" value="Polysacch_pyruvyl_Trfase_CsaB"/>
</dbReference>
<protein>
    <submittedName>
        <fullName evidence="4">Polysaccharide pyruvyl transferase CsaB</fullName>
    </submittedName>
</protein>
<dbReference type="EMBL" id="DVJS01000106">
    <property type="protein sequence ID" value="HIS97200.1"/>
    <property type="molecule type" value="Genomic_DNA"/>
</dbReference>
<organism evidence="4 5">
    <name type="scientific">Candidatus Scatomorpha pullistercoris</name>
    <dbReference type="NCBI Taxonomy" id="2840929"/>
    <lineage>
        <taxon>Bacteria</taxon>
        <taxon>Bacillati</taxon>
        <taxon>Bacillota</taxon>
        <taxon>Clostridia</taxon>
        <taxon>Eubacteriales</taxon>
        <taxon>Candidatus Scatomorpha</taxon>
    </lineage>
</organism>
<dbReference type="GO" id="GO:0016757">
    <property type="term" value="F:glycosyltransferase activity"/>
    <property type="evidence" value="ECO:0007669"/>
    <property type="project" value="InterPro"/>
</dbReference>